<dbReference type="EMBL" id="SACR01000005">
    <property type="protein sequence ID" value="RVU44587.1"/>
    <property type="molecule type" value="Genomic_DNA"/>
</dbReference>
<dbReference type="InterPro" id="IPR032783">
    <property type="entry name" value="AraC_lig"/>
</dbReference>
<dbReference type="InterPro" id="IPR009057">
    <property type="entry name" value="Homeodomain-like_sf"/>
</dbReference>
<evidence type="ECO:0000313" key="5">
    <source>
        <dbReference type="EMBL" id="RVU44587.1"/>
    </source>
</evidence>
<dbReference type="PROSITE" id="PS01124">
    <property type="entry name" value="HTH_ARAC_FAMILY_2"/>
    <property type="match status" value="1"/>
</dbReference>
<evidence type="ECO:0000313" key="6">
    <source>
        <dbReference type="Proteomes" id="UP000285575"/>
    </source>
</evidence>
<keyword evidence="1" id="KW-0805">Transcription regulation</keyword>
<dbReference type="AlphaFoldDB" id="A0A437RCV5"/>
<dbReference type="InterPro" id="IPR018062">
    <property type="entry name" value="HTH_AraC-typ_CS"/>
</dbReference>
<protein>
    <submittedName>
        <fullName evidence="5">AraC family transcriptional regulator</fullName>
    </submittedName>
</protein>
<feature type="domain" description="HTH araC/xylS-type" evidence="4">
    <location>
        <begin position="203"/>
        <end position="301"/>
    </location>
</feature>
<dbReference type="PANTHER" id="PTHR46796:SF7">
    <property type="entry name" value="ARAC FAMILY TRANSCRIPTIONAL REGULATOR"/>
    <property type="match status" value="1"/>
</dbReference>
<reference evidence="5 6" key="1">
    <citation type="submission" date="2019-01" db="EMBL/GenBank/DDBJ databases">
        <authorList>
            <person name="Chen W.-M."/>
        </authorList>
    </citation>
    <scope>NUCLEOTIDE SEQUENCE [LARGE SCALE GENOMIC DNA]</scope>
    <source>
        <strain evidence="5 6">KYPY4</strain>
    </source>
</reference>
<evidence type="ECO:0000256" key="3">
    <source>
        <dbReference type="ARBA" id="ARBA00023163"/>
    </source>
</evidence>
<comment type="caution">
    <text evidence="5">The sequence shown here is derived from an EMBL/GenBank/DDBJ whole genome shotgun (WGS) entry which is preliminary data.</text>
</comment>
<gene>
    <name evidence="5" type="ORF">EOE66_18165</name>
</gene>
<dbReference type="GO" id="GO:0043565">
    <property type="term" value="F:sequence-specific DNA binding"/>
    <property type="evidence" value="ECO:0007669"/>
    <property type="project" value="InterPro"/>
</dbReference>
<evidence type="ECO:0000256" key="2">
    <source>
        <dbReference type="ARBA" id="ARBA00023125"/>
    </source>
</evidence>
<dbReference type="Gene3D" id="1.10.10.60">
    <property type="entry name" value="Homeodomain-like"/>
    <property type="match status" value="2"/>
</dbReference>
<dbReference type="RefSeq" id="WP_128230132.1">
    <property type="nucleotide sequence ID" value="NZ_SACR01000005.1"/>
</dbReference>
<dbReference type="SMART" id="SM00342">
    <property type="entry name" value="HTH_ARAC"/>
    <property type="match status" value="1"/>
</dbReference>
<dbReference type="SUPFAM" id="SSF46689">
    <property type="entry name" value="Homeodomain-like"/>
    <property type="match status" value="2"/>
</dbReference>
<dbReference type="Proteomes" id="UP000285575">
    <property type="component" value="Unassembled WGS sequence"/>
</dbReference>
<dbReference type="Pfam" id="PF12852">
    <property type="entry name" value="Cupin_6"/>
    <property type="match status" value="1"/>
</dbReference>
<dbReference type="PROSITE" id="PS00041">
    <property type="entry name" value="HTH_ARAC_FAMILY_1"/>
    <property type="match status" value="1"/>
</dbReference>
<sequence>MDLLSDILQQAGLRRRLLDAHALPATGALQFPCERSIGFHVVTQGPVFIHTMPGDTPLRLDSGDIALMARGCRHLLACTETLPASAAPQVVAVPPVLAGPPVVATGPAVVSGAWQLWNDPLHPLFAELPAWHVLRAEVLPRLSPLALTVALLTAEVRERGLGSQSVIHGLFDAAFALLLREVVAELGRSGQGFSHALADPRVRQAVELLHTDTRRPWTLDSLARAVGLSRTALAEKFRSAMGDTPLNYLRGLRMQQAMRLLSDSNRPLEAVAAEVGYQDAFSFSKVFKRTVGLAPRDFRRQDTALAF</sequence>
<evidence type="ECO:0000259" key="4">
    <source>
        <dbReference type="PROSITE" id="PS01124"/>
    </source>
</evidence>
<dbReference type="Pfam" id="PF12833">
    <property type="entry name" value="HTH_18"/>
    <property type="match status" value="1"/>
</dbReference>
<organism evidence="5 6">
    <name type="scientific">Rubrivivax rivuli</name>
    <dbReference type="NCBI Taxonomy" id="1862385"/>
    <lineage>
        <taxon>Bacteria</taxon>
        <taxon>Pseudomonadati</taxon>
        <taxon>Pseudomonadota</taxon>
        <taxon>Betaproteobacteria</taxon>
        <taxon>Burkholderiales</taxon>
        <taxon>Sphaerotilaceae</taxon>
        <taxon>Rubrivivax</taxon>
    </lineage>
</organism>
<keyword evidence="3" id="KW-0804">Transcription</keyword>
<keyword evidence="2" id="KW-0238">DNA-binding</keyword>
<dbReference type="PANTHER" id="PTHR46796">
    <property type="entry name" value="HTH-TYPE TRANSCRIPTIONAL ACTIVATOR RHAS-RELATED"/>
    <property type="match status" value="1"/>
</dbReference>
<accession>A0A437RCV5</accession>
<evidence type="ECO:0000256" key="1">
    <source>
        <dbReference type="ARBA" id="ARBA00023015"/>
    </source>
</evidence>
<dbReference type="GO" id="GO:0003700">
    <property type="term" value="F:DNA-binding transcription factor activity"/>
    <property type="evidence" value="ECO:0007669"/>
    <property type="project" value="InterPro"/>
</dbReference>
<keyword evidence="6" id="KW-1185">Reference proteome</keyword>
<dbReference type="OrthoDB" id="9789899at2"/>
<proteinExistence type="predicted"/>
<name>A0A437RCV5_9BURK</name>
<dbReference type="InterPro" id="IPR018060">
    <property type="entry name" value="HTH_AraC"/>
</dbReference>
<dbReference type="InterPro" id="IPR050204">
    <property type="entry name" value="AraC_XylS_family_regulators"/>
</dbReference>